<dbReference type="AlphaFoldDB" id="A0A2S7V163"/>
<accession>A0A2S7V163</accession>
<dbReference type="OrthoDB" id="282896at2"/>
<feature type="transmembrane region" description="Helical" evidence="1">
    <location>
        <begin position="39"/>
        <end position="59"/>
    </location>
</feature>
<evidence type="ECO:0000313" key="3">
    <source>
        <dbReference type="Proteomes" id="UP000239007"/>
    </source>
</evidence>
<keyword evidence="1" id="KW-0472">Membrane</keyword>
<keyword evidence="1" id="KW-1133">Transmembrane helix</keyword>
<evidence type="ECO:0008006" key="4">
    <source>
        <dbReference type="Google" id="ProtNLM"/>
    </source>
</evidence>
<dbReference type="Proteomes" id="UP000239007">
    <property type="component" value="Unassembled WGS sequence"/>
</dbReference>
<reference evidence="2 3" key="1">
    <citation type="submission" date="2016-12" db="EMBL/GenBank/DDBJ databases">
        <title>Diversity of luminous bacteria.</title>
        <authorList>
            <person name="Yoshizawa S."/>
            <person name="Kogure K."/>
        </authorList>
    </citation>
    <scope>NUCLEOTIDE SEQUENCE [LARGE SCALE GENOMIC DNA]</scope>
    <source>
        <strain evidence="2 3">SA4-48</strain>
    </source>
</reference>
<dbReference type="InterPro" id="IPR047700">
    <property type="entry name" value="NrtS-like"/>
</dbReference>
<gene>
    <name evidence="2" type="ORF">BTO11_11030</name>
</gene>
<evidence type="ECO:0000313" key="2">
    <source>
        <dbReference type="EMBL" id="PQJ55271.1"/>
    </source>
</evidence>
<comment type="caution">
    <text evidence="2">The sequence shown here is derived from an EMBL/GenBank/DDBJ whole genome shotgun (WGS) entry which is preliminary data.</text>
</comment>
<protein>
    <recommendedName>
        <fullName evidence="4">Phosphoenolpyruvate protein kinase</fullName>
    </recommendedName>
</protein>
<dbReference type="EMBL" id="MSCH01000003">
    <property type="protein sequence ID" value="PQJ55271.1"/>
    <property type="molecule type" value="Genomic_DNA"/>
</dbReference>
<dbReference type="NCBIfam" id="NF038050">
    <property type="entry name" value="NrtS"/>
    <property type="match status" value="1"/>
</dbReference>
<keyword evidence="3" id="KW-1185">Reference proteome</keyword>
<sequence>MITKKQIKTAIFISILVGTILTLINQGEAFIDGSALNWYKVVLTYIVPFCVSLYSSIVAKMDTKQD</sequence>
<name>A0A2S7V163_9GAMM</name>
<proteinExistence type="predicted"/>
<evidence type="ECO:0000256" key="1">
    <source>
        <dbReference type="SAM" id="Phobius"/>
    </source>
</evidence>
<keyword evidence="1" id="KW-0812">Transmembrane</keyword>
<organism evidence="2 3">
    <name type="scientific">Psychrosphaera saromensis</name>
    <dbReference type="NCBI Taxonomy" id="716813"/>
    <lineage>
        <taxon>Bacteria</taxon>
        <taxon>Pseudomonadati</taxon>
        <taxon>Pseudomonadota</taxon>
        <taxon>Gammaproteobacteria</taxon>
        <taxon>Alteromonadales</taxon>
        <taxon>Pseudoalteromonadaceae</taxon>
        <taxon>Psychrosphaera</taxon>
    </lineage>
</organism>